<dbReference type="InterPro" id="IPR043733">
    <property type="entry name" value="DUF5677"/>
</dbReference>
<sequence length="415" mass="46276">MHIIQPLLEKQLKEIPRLIMSNSIKEKLLAAGVDPSETLVDQLVEHSFSGNTEPFTWDDGEQTESMGTKNVTLSFSDEDVANVEETCARFLENIPTMIEEVSGDIAKSLLKTLKKNWKEEYSLQIRDEKGFRRRLEKRWGKALGKLRMLLTISIEQASEAAKTESPDRSQSRDVLHRLHVRACQVTREIITLMENGFADGAMARWRTLHEISVVTVLLVEHGEPLAERYVAHRAIEAKAGKDQFLLCYEQLGYAPLDPDECREIDEAYDRAIAKFGKEFRTPYGWAFGFVQKNSRGVVGLGELEAAAGRSALASHYKLASHNVHAGPHALFFRLGLMGEPGLLAGASNAGLMEPGQNTAVSLALISILLANDRDTLDGVVTMKLVQILKYEIGEEFAKAERKLQEDHARYTGEAG</sequence>
<dbReference type="Pfam" id="PF18928">
    <property type="entry name" value="DUF5677"/>
    <property type="match status" value="1"/>
</dbReference>
<dbReference type="Proteomes" id="UP000672526">
    <property type="component" value="Unassembled WGS sequence"/>
</dbReference>
<comment type="caution">
    <text evidence="1">The sequence shown here is derived from an EMBL/GenBank/DDBJ whole genome shotgun (WGS) entry which is preliminary data.</text>
</comment>
<reference evidence="1 2" key="1">
    <citation type="submission" date="2021-02" db="EMBL/GenBank/DDBJ databases">
        <authorList>
            <person name="Vanwijnsberghe S."/>
        </authorList>
    </citation>
    <scope>NUCLEOTIDE SEQUENCE [LARGE SCALE GENOMIC DNA]</scope>
    <source>
        <strain evidence="1 2">LMG 31837</strain>
    </source>
</reference>
<accession>A0ABN7LJW0</accession>
<proteinExistence type="predicted"/>
<dbReference type="EMBL" id="CAJNBK010000007">
    <property type="protein sequence ID" value="CAE6754636.1"/>
    <property type="molecule type" value="Genomic_DNA"/>
</dbReference>
<name>A0ABN7LJW0_9BURK</name>
<organism evidence="1 2">
    <name type="scientific">Paraburkholderia haematera</name>
    <dbReference type="NCBI Taxonomy" id="2793077"/>
    <lineage>
        <taxon>Bacteria</taxon>
        <taxon>Pseudomonadati</taxon>
        <taxon>Pseudomonadota</taxon>
        <taxon>Betaproteobacteria</taxon>
        <taxon>Burkholderiales</taxon>
        <taxon>Burkholderiaceae</taxon>
        <taxon>Paraburkholderia</taxon>
    </lineage>
</organism>
<dbReference type="RefSeq" id="WP_211612087.1">
    <property type="nucleotide sequence ID" value="NZ_CAJNBK010000007.1"/>
</dbReference>
<gene>
    <name evidence="1" type="ORF">R69888_03124</name>
</gene>
<keyword evidence="2" id="KW-1185">Reference proteome</keyword>
<evidence type="ECO:0000313" key="1">
    <source>
        <dbReference type="EMBL" id="CAE6754636.1"/>
    </source>
</evidence>
<protein>
    <submittedName>
        <fullName evidence="1">Uncharacterized protein</fullName>
    </submittedName>
</protein>
<evidence type="ECO:0000313" key="2">
    <source>
        <dbReference type="Proteomes" id="UP000672526"/>
    </source>
</evidence>